<sequence length="450" mass="52430">MGNVATRKRPGCHHTARSDENEEEEDGPARKRLRIAENHTENEYQKLAFKSRLQKLKNCRPHLKRRTYKVEEADPRPPLPRFIVDDYDNYEKRWFYSFLSNKNNEISAETANRKEFAIPWFEHLFLPEFPTRSVINEKSFILERQLGRGSFGVVYCANAIHDSERKFAIKMQEKREIISKRAVLQVKREASIQRLLPAHPFIARTYSTWQTRTHLYSLLQYPTGSTGDLFSIWRQRGSLSEAAIRLIGAELASAIDFLHRNDVIYRDVKLENVVLDQWGHALLIDFGLAKKLKQGCSTGTICGTLQYMSPDVASGHTYSHYVDWWSLGVLLHILLTGIYPYPNSEATHHANLKFIDYSTPIGCSREFANLMDRMLAVSQTHRLCSFTVLHAHPFFRSINFSKLEQKDYTPASEIGNAEYDTYQQNDETLDDALFKENYDFDRFDYFNDRF</sequence>
<dbReference type="SMART" id="SM00220">
    <property type="entry name" value="S_TKc"/>
    <property type="match status" value="1"/>
</dbReference>
<dbReference type="InterPro" id="IPR017441">
    <property type="entry name" value="Protein_kinase_ATP_BS"/>
</dbReference>
<dbReference type="EMBL" id="PDUG01000023">
    <property type="protein sequence ID" value="PIC12370.1"/>
    <property type="molecule type" value="Genomic_DNA"/>
</dbReference>
<protein>
    <recommendedName>
        <fullName evidence="9">Protein kinase domain-containing protein</fullName>
    </recommendedName>
</protein>
<accession>A0A2G5SBF3</accession>
<evidence type="ECO:0000256" key="2">
    <source>
        <dbReference type="ARBA" id="ARBA00022679"/>
    </source>
</evidence>
<feature type="compositionally biased region" description="Basic residues" evidence="8">
    <location>
        <begin position="1"/>
        <end position="15"/>
    </location>
</feature>
<keyword evidence="3 6" id="KW-0547">Nucleotide-binding</keyword>
<dbReference type="PROSITE" id="PS00107">
    <property type="entry name" value="PROTEIN_KINASE_ATP"/>
    <property type="match status" value="1"/>
</dbReference>
<evidence type="ECO:0000259" key="9">
    <source>
        <dbReference type="PROSITE" id="PS50011"/>
    </source>
</evidence>
<dbReference type="PROSITE" id="PS00108">
    <property type="entry name" value="PROTEIN_KINASE_ST"/>
    <property type="match status" value="1"/>
</dbReference>
<dbReference type="PANTHER" id="PTHR24355">
    <property type="entry name" value="G PROTEIN-COUPLED RECEPTOR KINASE/RIBOSOMAL PROTEIN S6 KINASE"/>
    <property type="match status" value="1"/>
</dbReference>
<feature type="domain" description="Protein kinase" evidence="9">
    <location>
        <begin position="140"/>
        <end position="395"/>
    </location>
</feature>
<keyword evidence="1 7" id="KW-0723">Serine/threonine-protein kinase</keyword>
<feature type="region of interest" description="Disordered" evidence="8">
    <location>
        <begin position="1"/>
        <end position="38"/>
    </location>
</feature>
<dbReference type="OrthoDB" id="3205605at2759"/>
<evidence type="ECO:0000256" key="4">
    <source>
        <dbReference type="ARBA" id="ARBA00022777"/>
    </source>
</evidence>
<dbReference type="Proteomes" id="UP000230233">
    <property type="component" value="Unassembled WGS sequence"/>
</dbReference>
<evidence type="ECO:0000313" key="10">
    <source>
        <dbReference type="EMBL" id="PIC12370.1"/>
    </source>
</evidence>
<dbReference type="Gene3D" id="1.10.510.10">
    <property type="entry name" value="Transferase(Phosphotransferase) domain 1"/>
    <property type="match status" value="1"/>
</dbReference>
<dbReference type="PANTHER" id="PTHR24355:SF1">
    <property type="entry name" value="RIBOSOMAL PROTEIN S6 KINASE-RELATED PROTEIN"/>
    <property type="match status" value="1"/>
</dbReference>
<evidence type="ECO:0000256" key="6">
    <source>
        <dbReference type="PROSITE-ProRule" id="PRU10141"/>
    </source>
</evidence>
<dbReference type="Gene3D" id="3.30.200.20">
    <property type="entry name" value="Phosphorylase Kinase, domain 1"/>
    <property type="match status" value="1"/>
</dbReference>
<evidence type="ECO:0000256" key="1">
    <source>
        <dbReference type="ARBA" id="ARBA00022527"/>
    </source>
</evidence>
<keyword evidence="2" id="KW-0808">Transferase</keyword>
<dbReference type="PROSITE" id="PS50011">
    <property type="entry name" value="PROTEIN_KINASE_DOM"/>
    <property type="match status" value="1"/>
</dbReference>
<dbReference type="GO" id="GO:0005524">
    <property type="term" value="F:ATP binding"/>
    <property type="evidence" value="ECO:0007669"/>
    <property type="project" value="UniProtKB-UniRule"/>
</dbReference>
<dbReference type="InterPro" id="IPR011009">
    <property type="entry name" value="Kinase-like_dom_sf"/>
</dbReference>
<name>A0A2G5SBF3_9PELO</name>
<evidence type="ECO:0000313" key="11">
    <source>
        <dbReference type="Proteomes" id="UP000230233"/>
    </source>
</evidence>
<keyword evidence="5 6" id="KW-0067">ATP-binding</keyword>
<dbReference type="CDD" id="cd05123">
    <property type="entry name" value="STKc_AGC"/>
    <property type="match status" value="1"/>
</dbReference>
<dbReference type="InterPro" id="IPR045270">
    <property type="entry name" value="STKc_AGC"/>
</dbReference>
<feature type="binding site" evidence="6">
    <location>
        <position position="170"/>
    </location>
    <ligand>
        <name>ATP</name>
        <dbReference type="ChEBI" id="CHEBI:30616"/>
    </ligand>
</feature>
<evidence type="ECO:0000256" key="3">
    <source>
        <dbReference type="ARBA" id="ARBA00022741"/>
    </source>
</evidence>
<comment type="similarity">
    <text evidence="7">Belongs to the protein kinase superfamily.</text>
</comment>
<reference evidence="11" key="1">
    <citation type="submission" date="2017-10" db="EMBL/GenBank/DDBJ databases">
        <title>Rapid genome shrinkage in a self-fertile nematode reveals novel sperm competition proteins.</title>
        <authorList>
            <person name="Yin D."/>
            <person name="Schwarz E.M."/>
            <person name="Thomas C.G."/>
            <person name="Felde R.L."/>
            <person name="Korf I.F."/>
            <person name="Cutter A.D."/>
            <person name="Schartner C.M."/>
            <person name="Ralston E.J."/>
            <person name="Meyer B.J."/>
            <person name="Haag E.S."/>
        </authorList>
    </citation>
    <scope>NUCLEOTIDE SEQUENCE [LARGE SCALE GENOMIC DNA]</scope>
    <source>
        <strain evidence="11">JU1422</strain>
    </source>
</reference>
<dbReference type="SUPFAM" id="SSF56112">
    <property type="entry name" value="Protein kinase-like (PK-like)"/>
    <property type="match status" value="1"/>
</dbReference>
<gene>
    <name evidence="10" type="primary">Cni-F31E3.2</name>
    <name evidence="10" type="ORF">B9Z55_028411</name>
</gene>
<comment type="caution">
    <text evidence="10">The sequence shown here is derived from an EMBL/GenBank/DDBJ whole genome shotgun (WGS) entry which is preliminary data.</text>
</comment>
<dbReference type="AlphaFoldDB" id="A0A2G5SBF3"/>
<evidence type="ECO:0000256" key="8">
    <source>
        <dbReference type="SAM" id="MobiDB-lite"/>
    </source>
</evidence>
<dbReference type="STRING" id="1611254.A0A2G5SBF3"/>
<dbReference type="InterPro" id="IPR000719">
    <property type="entry name" value="Prot_kinase_dom"/>
</dbReference>
<organism evidence="10 11">
    <name type="scientific">Caenorhabditis nigoni</name>
    <dbReference type="NCBI Taxonomy" id="1611254"/>
    <lineage>
        <taxon>Eukaryota</taxon>
        <taxon>Metazoa</taxon>
        <taxon>Ecdysozoa</taxon>
        <taxon>Nematoda</taxon>
        <taxon>Chromadorea</taxon>
        <taxon>Rhabditida</taxon>
        <taxon>Rhabditina</taxon>
        <taxon>Rhabditomorpha</taxon>
        <taxon>Rhabditoidea</taxon>
        <taxon>Rhabditidae</taxon>
        <taxon>Peloderinae</taxon>
        <taxon>Caenorhabditis</taxon>
    </lineage>
</organism>
<dbReference type="InterPro" id="IPR008271">
    <property type="entry name" value="Ser/Thr_kinase_AS"/>
</dbReference>
<evidence type="ECO:0000256" key="5">
    <source>
        <dbReference type="ARBA" id="ARBA00022840"/>
    </source>
</evidence>
<dbReference type="GO" id="GO:0004674">
    <property type="term" value="F:protein serine/threonine kinase activity"/>
    <property type="evidence" value="ECO:0007669"/>
    <property type="project" value="UniProtKB-KW"/>
</dbReference>
<evidence type="ECO:0000256" key="7">
    <source>
        <dbReference type="RuleBase" id="RU000304"/>
    </source>
</evidence>
<dbReference type="Pfam" id="PF00069">
    <property type="entry name" value="Pkinase"/>
    <property type="match status" value="1"/>
</dbReference>
<proteinExistence type="inferred from homology"/>
<keyword evidence="11" id="KW-1185">Reference proteome</keyword>
<keyword evidence="4" id="KW-0418">Kinase</keyword>